<dbReference type="EMBL" id="AP024238">
    <property type="protein sequence ID" value="BCO27672.1"/>
    <property type="molecule type" value="Genomic_DNA"/>
</dbReference>
<proteinExistence type="predicted"/>
<accession>A0ABN6D6Q1</accession>
<organism evidence="1 2">
    <name type="scientific">Rhodoferax lithotrophicus</name>
    <dbReference type="NCBI Taxonomy" id="2798804"/>
    <lineage>
        <taxon>Bacteria</taxon>
        <taxon>Pseudomonadati</taxon>
        <taxon>Pseudomonadota</taxon>
        <taxon>Betaproteobacteria</taxon>
        <taxon>Burkholderiales</taxon>
        <taxon>Comamonadaceae</taxon>
        <taxon>Rhodoferax</taxon>
    </lineage>
</organism>
<dbReference type="Proteomes" id="UP000824366">
    <property type="component" value="Chromosome"/>
</dbReference>
<sequence length="33" mass="3708">MIGHWFAVPIQGSYKELASYNDGIFSHILNVIS</sequence>
<reference evidence="1 2" key="1">
    <citation type="journal article" date="2021" name="Microbiol. Spectr.">
        <title>A Single Bacterium Capable of Oxidation and Reduction of Iron at Circumneutral pH.</title>
        <authorList>
            <person name="Kato S."/>
            <person name="Ohkuma M."/>
        </authorList>
    </citation>
    <scope>NUCLEOTIDE SEQUENCE [LARGE SCALE GENOMIC DNA]</scope>
    <source>
        <strain evidence="1 2">MIZ03</strain>
    </source>
</reference>
<evidence type="ECO:0000313" key="1">
    <source>
        <dbReference type="EMBL" id="BCO27672.1"/>
    </source>
</evidence>
<gene>
    <name evidence="1" type="ORF">MIZ03_2561</name>
</gene>
<evidence type="ECO:0000313" key="2">
    <source>
        <dbReference type="Proteomes" id="UP000824366"/>
    </source>
</evidence>
<keyword evidence="2" id="KW-1185">Reference proteome</keyword>
<name>A0ABN6D6Q1_9BURK</name>
<protein>
    <submittedName>
        <fullName evidence="1">Uncharacterized protein</fullName>
    </submittedName>
</protein>